<dbReference type="EMBL" id="AP017378">
    <property type="protein sequence ID" value="BBD08967.1"/>
    <property type="molecule type" value="Genomic_DNA"/>
</dbReference>
<gene>
    <name evidence="1" type="ORF">DFE_2241</name>
</gene>
<accession>A0A2Z6B0B0</accession>
<dbReference type="OrthoDB" id="166000at2"/>
<keyword evidence="2" id="KW-1185">Reference proteome</keyword>
<reference evidence="1 2" key="1">
    <citation type="journal article" date="2018" name="Sci. Adv.">
        <title>Multi-heme cytochromes provide a pathway for survival in energy-limited environments.</title>
        <authorList>
            <person name="Deng X."/>
            <person name="Dohmae N."/>
            <person name="Nealson K.H."/>
            <person name="Hashimoto K."/>
            <person name="Okamoto A."/>
        </authorList>
    </citation>
    <scope>NUCLEOTIDE SEQUENCE [LARGE SCALE GENOMIC DNA]</scope>
    <source>
        <strain evidence="1 2">IS5</strain>
    </source>
</reference>
<evidence type="ECO:0000313" key="1">
    <source>
        <dbReference type="EMBL" id="BBD08967.1"/>
    </source>
</evidence>
<protein>
    <recommendedName>
        <fullName evidence="3">DUF3795 domain-containing protein</fullName>
    </recommendedName>
</protein>
<dbReference type="AlphaFoldDB" id="A0A2Z6B0B0"/>
<name>A0A2Z6B0B0_9BACT</name>
<evidence type="ECO:0000313" key="2">
    <source>
        <dbReference type="Proteomes" id="UP000269883"/>
    </source>
</evidence>
<proteinExistence type="predicted"/>
<dbReference type="Pfam" id="PF12675">
    <property type="entry name" value="DUF3795"/>
    <property type="match status" value="1"/>
</dbReference>
<evidence type="ECO:0008006" key="3">
    <source>
        <dbReference type="Google" id="ProtNLM"/>
    </source>
</evidence>
<sequence length="147" mass="16401">MHYAEMVDQVAPCGLDCGRCLDNPDSAICGLSQRLREELGGFSALAERFAKMDPAFGEYPAFERLLDRLGKGGCTGCRSGNCLLSGCGVKDCVREQGVDFCHECGDFPCNKTMLPPALHERWKQNNERMREMGLEVYLAEARLKPRY</sequence>
<organism evidence="1 2">
    <name type="scientific">Desulfovibrio ferrophilus</name>
    <dbReference type="NCBI Taxonomy" id="241368"/>
    <lineage>
        <taxon>Bacteria</taxon>
        <taxon>Pseudomonadati</taxon>
        <taxon>Thermodesulfobacteriota</taxon>
        <taxon>Desulfovibrionia</taxon>
        <taxon>Desulfovibrionales</taxon>
        <taxon>Desulfovibrionaceae</taxon>
        <taxon>Desulfovibrio</taxon>
    </lineage>
</organism>
<dbReference type="InterPro" id="IPR024227">
    <property type="entry name" value="DUF3795"/>
</dbReference>
<dbReference type="KEGG" id="dfl:DFE_2241"/>
<dbReference type="RefSeq" id="WP_126379544.1">
    <property type="nucleotide sequence ID" value="NZ_AP017378.1"/>
</dbReference>
<dbReference type="Proteomes" id="UP000269883">
    <property type="component" value="Chromosome"/>
</dbReference>